<feature type="transmembrane region" description="Helical" evidence="7">
    <location>
        <begin position="9"/>
        <end position="30"/>
    </location>
</feature>
<dbReference type="Gene3D" id="1.10.3720.10">
    <property type="entry name" value="MetI-like"/>
    <property type="match status" value="1"/>
</dbReference>
<dbReference type="PANTHER" id="PTHR43163:SF6">
    <property type="entry name" value="DIPEPTIDE TRANSPORT SYSTEM PERMEASE PROTEIN DPPB-RELATED"/>
    <property type="match status" value="1"/>
</dbReference>
<evidence type="ECO:0000256" key="1">
    <source>
        <dbReference type="ARBA" id="ARBA00004651"/>
    </source>
</evidence>
<evidence type="ECO:0000256" key="5">
    <source>
        <dbReference type="ARBA" id="ARBA00022989"/>
    </source>
</evidence>
<keyword evidence="5 7" id="KW-1133">Transmembrane helix</keyword>
<reference evidence="9" key="1">
    <citation type="journal article" date="2020" name="mSystems">
        <title>Genome- and Community-Level Interaction Insights into Carbon Utilization and Element Cycling Functions of Hydrothermarchaeota in Hydrothermal Sediment.</title>
        <authorList>
            <person name="Zhou Z."/>
            <person name="Liu Y."/>
            <person name="Xu W."/>
            <person name="Pan J."/>
            <person name="Luo Z.H."/>
            <person name="Li M."/>
        </authorList>
    </citation>
    <scope>NUCLEOTIDE SEQUENCE [LARGE SCALE GENOMIC DNA]</scope>
    <source>
        <strain evidence="9">SpSt-794</strain>
    </source>
</reference>
<comment type="subcellular location">
    <subcellularLocation>
        <location evidence="1 7">Cell membrane</location>
        <topology evidence="1 7">Multi-pass membrane protein</topology>
    </subcellularLocation>
</comment>
<dbReference type="InterPro" id="IPR000515">
    <property type="entry name" value="MetI-like"/>
</dbReference>
<keyword evidence="2 7" id="KW-0813">Transport</keyword>
<feature type="transmembrane region" description="Helical" evidence="7">
    <location>
        <begin position="135"/>
        <end position="162"/>
    </location>
</feature>
<dbReference type="InterPro" id="IPR045621">
    <property type="entry name" value="BPD_transp_1_N"/>
</dbReference>
<evidence type="ECO:0000256" key="2">
    <source>
        <dbReference type="ARBA" id="ARBA00022448"/>
    </source>
</evidence>
<accession>A0A7C4XYY0</accession>
<evidence type="ECO:0000256" key="7">
    <source>
        <dbReference type="RuleBase" id="RU363032"/>
    </source>
</evidence>
<feature type="transmembrane region" description="Helical" evidence="7">
    <location>
        <begin position="102"/>
        <end position="123"/>
    </location>
</feature>
<dbReference type="EMBL" id="DTHV01000107">
    <property type="protein sequence ID" value="HGW60459.1"/>
    <property type="molecule type" value="Genomic_DNA"/>
</dbReference>
<dbReference type="Pfam" id="PF00528">
    <property type="entry name" value="BPD_transp_1"/>
    <property type="match status" value="1"/>
</dbReference>
<organism evidence="9">
    <name type="scientific">Caldisericum exile</name>
    <dbReference type="NCBI Taxonomy" id="693075"/>
    <lineage>
        <taxon>Bacteria</taxon>
        <taxon>Pseudomonadati</taxon>
        <taxon>Caldisericota/Cryosericota group</taxon>
        <taxon>Caldisericota</taxon>
        <taxon>Caldisericia</taxon>
        <taxon>Caldisericales</taxon>
        <taxon>Caldisericaceae</taxon>
        <taxon>Caldisericum</taxon>
    </lineage>
</organism>
<dbReference type="Pfam" id="PF19300">
    <property type="entry name" value="BPD_transp_1_N"/>
    <property type="match status" value="1"/>
</dbReference>
<dbReference type="AlphaFoldDB" id="A0A7C4XYY0"/>
<dbReference type="CDD" id="cd06261">
    <property type="entry name" value="TM_PBP2"/>
    <property type="match status" value="1"/>
</dbReference>
<comment type="similarity">
    <text evidence="7">Belongs to the binding-protein-dependent transport system permease family.</text>
</comment>
<dbReference type="InterPro" id="IPR035906">
    <property type="entry name" value="MetI-like_sf"/>
</dbReference>
<evidence type="ECO:0000259" key="8">
    <source>
        <dbReference type="PROSITE" id="PS50928"/>
    </source>
</evidence>
<sequence length="307" mass="34464">MRNYILRRLLLLIFVLFGVTLITFILMHIVPGDPALIILDKLSSNTELLLKLRHKLGLDKPLIVQYWEFLKNLVRFNLGDSITLHASVRELIFERFPLTLKLALFSLTIALLIGIPSGVISAVKQYSTIDTFFTIFALFGVSIPVFWLELLLQILFALKLGFFNVSGYMSVKDLFLPSLALGLIYSASITRFTRSSILEVLHMDYVRTARAKGLSEKTVITRHVFRNALIPVVTLVGMQFGGLLTGAAITETVFDLPGLGKLLLDAQLNRDYPLIQGGIIFVAIIFGLSNLSVDILYAFLDPRIRYD</sequence>
<dbReference type="SUPFAM" id="SSF161098">
    <property type="entry name" value="MetI-like"/>
    <property type="match status" value="1"/>
</dbReference>
<feature type="domain" description="ABC transmembrane type-1" evidence="8">
    <location>
        <begin position="96"/>
        <end position="297"/>
    </location>
</feature>
<evidence type="ECO:0000256" key="6">
    <source>
        <dbReference type="ARBA" id="ARBA00023136"/>
    </source>
</evidence>
<protein>
    <submittedName>
        <fullName evidence="9">ABC transporter permease</fullName>
    </submittedName>
</protein>
<feature type="transmembrane region" description="Helical" evidence="7">
    <location>
        <begin position="274"/>
        <end position="300"/>
    </location>
</feature>
<dbReference type="GO" id="GO:0055085">
    <property type="term" value="P:transmembrane transport"/>
    <property type="evidence" value="ECO:0007669"/>
    <property type="project" value="InterPro"/>
</dbReference>
<name>A0A7C4XYY0_9BACT</name>
<keyword evidence="6 7" id="KW-0472">Membrane</keyword>
<proteinExistence type="inferred from homology"/>
<feature type="transmembrane region" description="Helical" evidence="7">
    <location>
        <begin position="228"/>
        <end position="254"/>
    </location>
</feature>
<dbReference type="PROSITE" id="PS50928">
    <property type="entry name" value="ABC_TM1"/>
    <property type="match status" value="1"/>
</dbReference>
<feature type="transmembrane region" description="Helical" evidence="7">
    <location>
        <begin position="174"/>
        <end position="193"/>
    </location>
</feature>
<dbReference type="PANTHER" id="PTHR43163">
    <property type="entry name" value="DIPEPTIDE TRANSPORT SYSTEM PERMEASE PROTEIN DPPB-RELATED"/>
    <property type="match status" value="1"/>
</dbReference>
<comment type="caution">
    <text evidence="9">The sequence shown here is derived from an EMBL/GenBank/DDBJ whole genome shotgun (WGS) entry which is preliminary data.</text>
</comment>
<dbReference type="GO" id="GO:0005886">
    <property type="term" value="C:plasma membrane"/>
    <property type="evidence" value="ECO:0007669"/>
    <property type="project" value="UniProtKB-SubCell"/>
</dbReference>
<keyword evidence="3" id="KW-1003">Cell membrane</keyword>
<evidence type="ECO:0000313" key="9">
    <source>
        <dbReference type="EMBL" id="HGW60459.1"/>
    </source>
</evidence>
<evidence type="ECO:0000256" key="4">
    <source>
        <dbReference type="ARBA" id="ARBA00022692"/>
    </source>
</evidence>
<keyword evidence="4 7" id="KW-0812">Transmembrane</keyword>
<gene>
    <name evidence="9" type="ORF">ENV82_03405</name>
</gene>
<evidence type="ECO:0000256" key="3">
    <source>
        <dbReference type="ARBA" id="ARBA00022475"/>
    </source>
</evidence>